<dbReference type="Proteomes" id="UP000324800">
    <property type="component" value="Unassembled WGS sequence"/>
</dbReference>
<dbReference type="EMBL" id="SNRW01000200">
    <property type="protein sequence ID" value="KAA6402695.1"/>
    <property type="molecule type" value="Genomic_DNA"/>
</dbReference>
<evidence type="ECO:0000313" key="2">
    <source>
        <dbReference type="Proteomes" id="UP000324800"/>
    </source>
</evidence>
<name>A0A5J4X7W0_9EUKA</name>
<proteinExistence type="predicted"/>
<gene>
    <name evidence="1" type="ORF">EZS28_001781</name>
</gene>
<accession>A0A5J4X7W0</accession>
<protein>
    <submittedName>
        <fullName evidence="1">Uncharacterized protein</fullName>
    </submittedName>
</protein>
<evidence type="ECO:0000313" key="1">
    <source>
        <dbReference type="EMBL" id="KAA6402695.1"/>
    </source>
</evidence>
<sequence length="66" mass="7785">MLLTSKPLFVLAPPMLTRRSKDVILRMPYVKIWKEQVEPYVLVKEGLKKFETLYLGWLIPKSQLPL</sequence>
<organism evidence="1 2">
    <name type="scientific">Streblomastix strix</name>
    <dbReference type="NCBI Taxonomy" id="222440"/>
    <lineage>
        <taxon>Eukaryota</taxon>
        <taxon>Metamonada</taxon>
        <taxon>Preaxostyla</taxon>
        <taxon>Oxymonadida</taxon>
        <taxon>Streblomastigidae</taxon>
        <taxon>Streblomastix</taxon>
    </lineage>
</organism>
<comment type="caution">
    <text evidence="1">The sequence shown here is derived from an EMBL/GenBank/DDBJ whole genome shotgun (WGS) entry which is preliminary data.</text>
</comment>
<dbReference type="AlphaFoldDB" id="A0A5J4X7W0"/>
<reference evidence="1 2" key="1">
    <citation type="submission" date="2019-03" db="EMBL/GenBank/DDBJ databases">
        <title>Single cell metagenomics reveals metabolic interactions within the superorganism composed of flagellate Streblomastix strix and complex community of Bacteroidetes bacteria on its surface.</title>
        <authorList>
            <person name="Treitli S.C."/>
            <person name="Kolisko M."/>
            <person name="Husnik F."/>
            <person name="Keeling P."/>
            <person name="Hampl V."/>
        </authorList>
    </citation>
    <scope>NUCLEOTIDE SEQUENCE [LARGE SCALE GENOMIC DNA]</scope>
    <source>
        <strain evidence="1">ST1C</strain>
    </source>
</reference>